<dbReference type="InterPro" id="IPR036874">
    <property type="entry name" value="Carbonic_anhydrase_sf"/>
</dbReference>
<evidence type="ECO:0000256" key="3">
    <source>
        <dbReference type="PIRSR" id="PIRSR601765-1"/>
    </source>
</evidence>
<keyword evidence="3" id="KW-0479">Metal-binding</keyword>
<keyword evidence="3" id="KW-0862">Zinc</keyword>
<dbReference type="OrthoDB" id="9797527at2"/>
<dbReference type="InterPro" id="IPR019546">
    <property type="entry name" value="TAT_signal_bac_arc"/>
</dbReference>
<evidence type="ECO:0000256" key="2">
    <source>
        <dbReference type="ARBA" id="ARBA00022729"/>
    </source>
</evidence>
<dbReference type="Pfam" id="PF00484">
    <property type="entry name" value="Pro_CA"/>
    <property type="match status" value="1"/>
</dbReference>
<dbReference type="InterPro" id="IPR001765">
    <property type="entry name" value="Carbonic_anhydrase"/>
</dbReference>
<dbReference type="Gene3D" id="3.40.1050.10">
    <property type="entry name" value="Carbonic anhydrase"/>
    <property type="match status" value="1"/>
</dbReference>
<dbReference type="Proteomes" id="UP000302163">
    <property type="component" value="Chromosome"/>
</dbReference>
<name>A0A4P8YNE2_9ENTR</name>
<dbReference type="RefSeq" id="WP_138097604.1">
    <property type="nucleotide sequence ID" value="NZ_CP040428.1"/>
</dbReference>
<feature type="binding site" evidence="3">
    <location>
        <position position="97"/>
    </location>
    <ligand>
        <name>Zn(2+)</name>
        <dbReference type="ChEBI" id="CHEBI:29105"/>
    </ligand>
</feature>
<sequence>MRYPIPLNPSRRQFFKHSAAVSAMAVTGIAGLSAPQLSFAAAMTKTQRDAMTPAEIVEGLKQGNLRFRQGKMLQHDYLDEQRTSKAGQFPSTVILSCIDSRVPAEIVLDTGIGEIFNTRVAGNGQNDDILGSLEYACTVSGAKVLLVMGHTSCGAIKGAINGVKLGHLTALVQAIRPAVENTPWEGERSIASPGFVDAVARTHVMMTMEQIRRRSPVLSEMENKGDIVILGAMYSLEGGQVDFFS</sequence>
<dbReference type="CDD" id="cd03378">
    <property type="entry name" value="beta_CA_cladeC"/>
    <property type="match status" value="1"/>
</dbReference>
<feature type="binding site" evidence="3">
    <location>
        <position position="153"/>
    </location>
    <ligand>
        <name>Zn(2+)</name>
        <dbReference type="ChEBI" id="CHEBI:29105"/>
    </ligand>
</feature>
<dbReference type="AlphaFoldDB" id="A0A4P8YNE2"/>
<dbReference type="KEGG" id="izh:FEM41_18225"/>
<dbReference type="PROSITE" id="PS51318">
    <property type="entry name" value="TAT"/>
    <property type="match status" value="1"/>
</dbReference>
<protein>
    <submittedName>
        <fullName evidence="4">Twin-arginine translocation signal domain-containing protein</fullName>
    </submittedName>
</protein>
<gene>
    <name evidence="4" type="ORF">FEM41_18225</name>
</gene>
<dbReference type="SUPFAM" id="SSF53056">
    <property type="entry name" value="beta-carbonic anhydrase, cab"/>
    <property type="match status" value="1"/>
</dbReference>
<evidence type="ECO:0000313" key="4">
    <source>
        <dbReference type="EMBL" id="QCT21448.1"/>
    </source>
</evidence>
<evidence type="ECO:0000256" key="1">
    <source>
        <dbReference type="ARBA" id="ARBA00006217"/>
    </source>
</evidence>
<feature type="binding site" evidence="3">
    <location>
        <position position="99"/>
    </location>
    <ligand>
        <name>Zn(2+)</name>
        <dbReference type="ChEBI" id="CHEBI:29105"/>
    </ligand>
</feature>
<keyword evidence="5" id="KW-1185">Reference proteome</keyword>
<dbReference type="PANTHER" id="PTHR11002:SF79">
    <property type="entry name" value="CARBONIC ANHYDRASE 2"/>
    <property type="match status" value="1"/>
</dbReference>
<dbReference type="PANTHER" id="PTHR11002">
    <property type="entry name" value="CARBONIC ANHYDRASE"/>
    <property type="match status" value="1"/>
</dbReference>
<dbReference type="Pfam" id="PF10518">
    <property type="entry name" value="TAT_signal"/>
    <property type="match status" value="1"/>
</dbReference>
<accession>A0A4P8YNE2</accession>
<comment type="similarity">
    <text evidence="1">Belongs to the beta-class carbonic anhydrase family.</text>
</comment>
<reference evidence="4 5" key="1">
    <citation type="submission" date="2019-05" db="EMBL/GenBank/DDBJ databases">
        <title>Complete genome sequence of Izhakiella calystegiae KSNA2, an endophyte isolated from beach morning glory (Calystegia soldanella).</title>
        <authorList>
            <person name="Jiang L."/>
            <person name="Jeong J.C."/>
            <person name="Kim C.Y."/>
            <person name="Kim D.H."/>
            <person name="Kim S.W."/>
            <person name="Lee j."/>
        </authorList>
    </citation>
    <scope>NUCLEOTIDE SEQUENCE [LARGE SCALE GENOMIC DNA]</scope>
    <source>
        <strain evidence="4 5">KSNA2</strain>
    </source>
</reference>
<dbReference type="NCBIfam" id="TIGR01409">
    <property type="entry name" value="TAT_signal_seq"/>
    <property type="match status" value="1"/>
</dbReference>
<evidence type="ECO:0000313" key="5">
    <source>
        <dbReference type="Proteomes" id="UP000302163"/>
    </source>
</evidence>
<dbReference type="SMART" id="SM00947">
    <property type="entry name" value="Pro_CA"/>
    <property type="match status" value="1"/>
</dbReference>
<keyword evidence="2" id="KW-0732">Signal</keyword>
<proteinExistence type="inferred from homology"/>
<dbReference type="NCBIfam" id="NF011765">
    <property type="entry name" value="PRK15219.1"/>
    <property type="match status" value="1"/>
</dbReference>
<dbReference type="InterPro" id="IPR006311">
    <property type="entry name" value="TAT_signal"/>
</dbReference>
<organism evidence="4 5">
    <name type="scientific">Jejubacter calystegiae</name>
    <dbReference type="NCBI Taxonomy" id="2579935"/>
    <lineage>
        <taxon>Bacteria</taxon>
        <taxon>Pseudomonadati</taxon>
        <taxon>Pseudomonadota</taxon>
        <taxon>Gammaproteobacteria</taxon>
        <taxon>Enterobacterales</taxon>
        <taxon>Enterobacteriaceae</taxon>
        <taxon>Jejubacter</taxon>
    </lineage>
</organism>
<comment type="cofactor">
    <cofactor evidence="3">
        <name>Zn(2+)</name>
        <dbReference type="ChEBI" id="CHEBI:29105"/>
    </cofactor>
    <text evidence="3">Binds 1 zinc ion per subunit.</text>
</comment>
<feature type="binding site" evidence="3">
    <location>
        <position position="150"/>
    </location>
    <ligand>
        <name>Zn(2+)</name>
        <dbReference type="ChEBI" id="CHEBI:29105"/>
    </ligand>
</feature>
<dbReference type="GO" id="GO:0004089">
    <property type="term" value="F:carbonate dehydratase activity"/>
    <property type="evidence" value="ECO:0007669"/>
    <property type="project" value="InterPro"/>
</dbReference>
<dbReference type="GO" id="GO:0008270">
    <property type="term" value="F:zinc ion binding"/>
    <property type="evidence" value="ECO:0007669"/>
    <property type="project" value="InterPro"/>
</dbReference>
<dbReference type="EMBL" id="CP040428">
    <property type="protein sequence ID" value="QCT21448.1"/>
    <property type="molecule type" value="Genomic_DNA"/>
</dbReference>